<keyword evidence="7 9" id="KW-0804">Transcription</keyword>
<keyword evidence="8" id="KW-0539">Nucleus</keyword>
<evidence type="ECO:0000256" key="1">
    <source>
        <dbReference type="ARBA" id="ARBA00004123"/>
    </source>
</evidence>
<evidence type="ECO:0000256" key="2">
    <source>
        <dbReference type="ARBA" id="ARBA00010916"/>
    </source>
</evidence>
<keyword evidence="5 9" id="KW-0805">Transcription regulation</keyword>
<evidence type="ECO:0000313" key="12">
    <source>
        <dbReference type="Proteomes" id="UP000324629"/>
    </source>
</evidence>
<evidence type="ECO:0000256" key="9">
    <source>
        <dbReference type="RuleBase" id="RU368022"/>
    </source>
</evidence>
<organism evidence="11 12">
    <name type="scientific">Paragonimus westermani</name>
    <dbReference type="NCBI Taxonomy" id="34504"/>
    <lineage>
        <taxon>Eukaryota</taxon>
        <taxon>Metazoa</taxon>
        <taxon>Spiralia</taxon>
        <taxon>Lophotrochozoa</taxon>
        <taxon>Platyhelminthes</taxon>
        <taxon>Trematoda</taxon>
        <taxon>Digenea</taxon>
        <taxon>Plagiorchiida</taxon>
        <taxon>Troglotremata</taxon>
        <taxon>Troglotrematidae</taxon>
        <taxon>Paragonimus</taxon>
    </lineage>
</organism>
<dbReference type="InterPro" id="IPR015418">
    <property type="entry name" value="Eaf6"/>
</dbReference>
<proteinExistence type="inferred from homology"/>
<evidence type="ECO:0000256" key="7">
    <source>
        <dbReference type="ARBA" id="ARBA00023163"/>
    </source>
</evidence>
<reference evidence="11 12" key="1">
    <citation type="journal article" date="2019" name="Gigascience">
        <title>Whole-genome sequence of the oriental lung fluke Paragonimus westermani.</title>
        <authorList>
            <person name="Oey H."/>
            <person name="Zakrzewski M."/>
            <person name="Narain K."/>
            <person name="Devi K.R."/>
            <person name="Agatsuma T."/>
            <person name="Nawaratna S."/>
            <person name="Gobert G.N."/>
            <person name="Jones M.K."/>
            <person name="Ragan M.A."/>
            <person name="McManus D.P."/>
            <person name="Krause L."/>
        </authorList>
    </citation>
    <scope>NUCLEOTIDE SEQUENCE [LARGE SCALE GENOMIC DNA]</scope>
    <source>
        <strain evidence="11 12">IND2009</strain>
    </source>
</reference>
<dbReference type="Proteomes" id="UP000324629">
    <property type="component" value="Unassembled WGS sequence"/>
</dbReference>
<name>A0A5J4NKU7_9TREM</name>
<evidence type="ECO:0000256" key="3">
    <source>
        <dbReference type="ARBA" id="ARBA00019141"/>
    </source>
</evidence>
<dbReference type="Pfam" id="PF09340">
    <property type="entry name" value="NuA4"/>
    <property type="match status" value="1"/>
</dbReference>
<comment type="caution">
    <text evidence="11">The sequence shown here is derived from an EMBL/GenBank/DDBJ whole genome shotgun (WGS) entry which is preliminary data.</text>
</comment>
<dbReference type="AlphaFoldDB" id="A0A5J4NKU7"/>
<accession>A0A5J4NKU7</accession>
<dbReference type="GO" id="GO:0006325">
    <property type="term" value="P:chromatin organization"/>
    <property type="evidence" value="ECO:0007669"/>
    <property type="project" value="UniProtKB-KW"/>
</dbReference>
<feature type="compositionally biased region" description="Polar residues" evidence="10">
    <location>
        <begin position="120"/>
        <end position="137"/>
    </location>
</feature>
<evidence type="ECO:0000313" key="11">
    <source>
        <dbReference type="EMBL" id="KAA3675968.1"/>
    </source>
</evidence>
<evidence type="ECO:0000256" key="10">
    <source>
        <dbReference type="SAM" id="MobiDB-lite"/>
    </source>
</evidence>
<dbReference type="PANTHER" id="PTHR13476">
    <property type="entry name" value="CHROMATIN MODIFICATION-RELATED PROTEIN MEAF6"/>
    <property type="match status" value="1"/>
</dbReference>
<comment type="similarity">
    <text evidence="2 9">Belongs to the EAF6 family.</text>
</comment>
<evidence type="ECO:0000256" key="4">
    <source>
        <dbReference type="ARBA" id="ARBA00022853"/>
    </source>
</evidence>
<feature type="compositionally biased region" description="Polar residues" evidence="10">
    <location>
        <begin position="153"/>
        <end position="163"/>
    </location>
</feature>
<dbReference type="GO" id="GO:0005634">
    <property type="term" value="C:nucleus"/>
    <property type="evidence" value="ECO:0007669"/>
    <property type="project" value="UniProtKB-SubCell"/>
</dbReference>
<dbReference type="EMBL" id="QNGE01002215">
    <property type="protein sequence ID" value="KAA3675968.1"/>
    <property type="molecule type" value="Genomic_DNA"/>
</dbReference>
<keyword evidence="4" id="KW-0156">Chromatin regulator</keyword>
<feature type="region of interest" description="Disordered" evidence="10">
    <location>
        <begin position="120"/>
        <end position="184"/>
    </location>
</feature>
<sequence>CCDMPTQPNCKSTNSVFDLKTDLCDLVRKRKALTDSLAALERQIYLFEGSYLDDTAPYGNIINGWDRYLLSAGVTTNSVSSNNNSLLAAPNRTNGDKRVRKFRDTDRLFSRSSVTSIASVNAQNDAPSAHNDGSVSGQLVADPYGGAAADVLSNGQSTPQFPRSSKIFPPYGAGPTGKKRKKLR</sequence>
<protein>
    <recommendedName>
        <fullName evidence="3">Chromatin modification-related protein MEAF6</fullName>
    </recommendedName>
</protein>
<comment type="subcellular location">
    <subcellularLocation>
        <location evidence="1">Nucleus</location>
    </subcellularLocation>
</comment>
<keyword evidence="6" id="KW-0175">Coiled coil</keyword>
<evidence type="ECO:0000256" key="6">
    <source>
        <dbReference type="ARBA" id="ARBA00023054"/>
    </source>
</evidence>
<gene>
    <name evidence="11" type="ORF">DEA37_0004059</name>
</gene>
<evidence type="ECO:0000256" key="5">
    <source>
        <dbReference type="ARBA" id="ARBA00023015"/>
    </source>
</evidence>
<feature type="non-terminal residue" evidence="11">
    <location>
        <position position="1"/>
    </location>
</feature>
<evidence type="ECO:0000256" key="8">
    <source>
        <dbReference type="ARBA" id="ARBA00023242"/>
    </source>
</evidence>
<dbReference type="GO" id="GO:0000123">
    <property type="term" value="C:histone acetyltransferase complex"/>
    <property type="evidence" value="ECO:0007669"/>
    <property type="project" value="InterPro"/>
</dbReference>
<keyword evidence="12" id="KW-1185">Reference proteome</keyword>